<dbReference type="GO" id="GO:0005524">
    <property type="term" value="F:ATP binding"/>
    <property type="evidence" value="ECO:0007669"/>
    <property type="project" value="InterPro"/>
</dbReference>
<evidence type="ECO:0000256" key="6">
    <source>
        <dbReference type="ARBA" id="ARBA00023136"/>
    </source>
</evidence>
<evidence type="ECO:0000256" key="3">
    <source>
        <dbReference type="ARBA" id="ARBA00022448"/>
    </source>
</evidence>
<name>A0A7R9IU07_9NEOP</name>
<gene>
    <name evidence="8" type="ORF">TTEB3V08_LOCUS12308</name>
</gene>
<dbReference type="Gene3D" id="3.40.50.300">
    <property type="entry name" value="P-loop containing nucleotide triphosphate hydrolases"/>
    <property type="match status" value="1"/>
</dbReference>
<dbReference type="GO" id="GO:0042626">
    <property type="term" value="F:ATPase-coupled transmembrane transporter activity"/>
    <property type="evidence" value="ECO:0007669"/>
    <property type="project" value="TreeGrafter"/>
</dbReference>
<dbReference type="AlphaFoldDB" id="A0A7R9IU07"/>
<accession>A0A7R9IU07</accession>
<keyword evidence="3" id="KW-0813">Transport</keyword>
<evidence type="ECO:0000259" key="7">
    <source>
        <dbReference type="Pfam" id="PF00005"/>
    </source>
</evidence>
<comment type="similarity">
    <text evidence="2">Belongs to the ABC transporter superfamily. ABCG family. Eye pigment precursor importer (TC 3.A.1.204) subfamily.</text>
</comment>
<evidence type="ECO:0000256" key="2">
    <source>
        <dbReference type="ARBA" id="ARBA00005814"/>
    </source>
</evidence>
<dbReference type="PANTHER" id="PTHR48041:SF139">
    <property type="entry name" value="PROTEIN SCARLET"/>
    <property type="match status" value="1"/>
</dbReference>
<keyword evidence="5" id="KW-1133">Transmembrane helix</keyword>
<dbReference type="InterPro" id="IPR027417">
    <property type="entry name" value="P-loop_NTPase"/>
</dbReference>
<evidence type="ECO:0000256" key="5">
    <source>
        <dbReference type="ARBA" id="ARBA00022989"/>
    </source>
</evidence>
<feature type="domain" description="ABC transporter" evidence="7">
    <location>
        <begin position="1"/>
        <end position="63"/>
    </location>
</feature>
<sequence length="72" mass="7567">MMGASGAGKSTLMAALAHRSGAGVVVDGDIRVNGCPVGDDMHRISGFMHQEDLFVSSLTVKEHLILMVRTAI</sequence>
<reference evidence="8" key="1">
    <citation type="submission" date="2020-11" db="EMBL/GenBank/DDBJ databases">
        <authorList>
            <person name="Tran Van P."/>
        </authorList>
    </citation>
    <scope>NUCLEOTIDE SEQUENCE</scope>
</reference>
<keyword evidence="6" id="KW-0472">Membrane</keyword>
<dbReference type="GO" id="GO:0016887">
    <property type="term" value="F:ATP hydrolysis activity"/>
    <property type="evidence" value="ECO:0007669"/>
    <property type="project" value="InterPro"/>
</dbReference>
<dbReference type="GO" id="GO:0005886">
    <property type="term" value="C:plasma membrane"/>
    <property type="evidence" value="ECO:0007669"/>
    <property type="project" value="TreeGrafter"/>
</dbReference>
<organism evidence="8">
    <name type="scientific">Timema tahoe</name>
    <dbReference type="NCBI Taxonomy" id="61484"/>
    <lineage>
        <taxon>Eukaryota</taxon>
        <taxon>Metazoa</taxon>
        <taxon>Ecdysozoa</taxon>
        <taxon>Arthropoda</taxon>
        <taxon>Hexapoda</taxon>
        <taxon>Insecta</taxon>
        <taxon>Pterygota</taxon>
        <taxon>Neoptera</taxon>
        <taxon>Polyneoptera</taxon>
        <taxon>Phasmatodea</taxon>
        <taxon>Timematodea</taxon>
        <taxon>Timematoidea</taxon>
        <taxon>Timematidae</taxon>
        <taxon>Timema</taxon>
    </lineage>
</organism>
<dbReference type="SUPFAM" id="SSF52540">
    <property type="entry name" value="P-loop containing nucleoside triphosphate hydrolases"/>
    <property type="match status" value="1"/>
</dbReference>
<evidence type="ECO:0000256" key="4">
    <source>
        <dbReference type="ARBA" id="ARBA00022692"/>
    </source>
</evidence>
<dbReference type="EMBL" id="OE014149">
    <property type="protein sequence ID" value="CAD7464430.1"/>
    <property type="molecule type" value="Genomic_DNA"/>
</dbReference>
<dbReference type="Pfam" id="PF00005">
    <property type="entry name" value="ABC_tran"/>
    <property type="match status" value="1"/>
</dbReference>
<dbReference type="PANTHER" id="PTHR48041">
    <property type="entry name" value="ABC TRANSPORTER G FAMILY MEMBER 28"/>
    <property type="match status" value="1"/>
</dbReference>
<protein>
    <recommendedName>
        <fullName evidence="7">ABC transporter domain-containing protein</fullName>
    </recommendedName>
</protein>
<proteinExistence type="inferred from homology"/>
<dbReference type="InterPro" id="IPR003439">
    <property type="entry name" value="ABC_transporter-like_ATP-bd"/>
</dbReference>
<evidence type="ECO:0000313" key="8">
    <source>
        <dbReference type="EMBL" id="CAD7464430.1"/>
    </source>
</evidence>
<dbReference type="InterPro" id="IPR050352">
    <property type="entry name" value="ABCG_transporters"/>
</dbReference>
<keyword evidence="4" id="KW-0812">Transmembrane</keyword>
<dbReference type="GO" id="GO:0030659">
    <property type="term" value="C:cytoplasmic vesicle membrane"/>
    <property type="evidence" value="ECO:0007669"/>
    <property type="project" value="TreeGrafter"/>
</dbReference>
<comment type="subcellular location">
    <subcellularLocation>
        <location evidence="1">Membrane</location>
        <topology evidence="1">Multi-pass membrane protein</topology>
    </subcellularLocation>
</comment>
<evidence type="ECO:0000256" key="1">
    <source>
        <dbReference type="ARBA" id="ARBA00004141"/>
    </source>
</evidence>